<dbReference type="PROSITE" id="PS51891">
    <property type="entry name" value="CENP_V_GFA"/>
    <property type="match status" value="1"/>
</dbReference>
<dbReference type="Pfam" id="PF04828">
    <property type="entry name" value="GFA"/>
    <property type="match status" value="1"/>
</dbReference>
<evidence type="ECO:0000313" key="6">
    <source>
        <dbReference type="Proteomes" id="UP000799423"/>
    </source>
</evidence>
<dbReference type="GO" id="GO:0046872">
    <property type="term" value="F:metal ion binding"/>
    <property type="evidence" value="ECO:0007669"/>
    <property type="project" value="UniProtKB-KW"/>
</dbReference>
<dbReference type="OrthoDB" id="3930719at2759"/>
<dbReference type="InterPro" id="IPR006913">
    <property type="entry name" value="CENP-V/GFA"/>
</dbReference>
<dbReference type="InterPro" id="IPR011057">
    <property type="entry name" value="Mss4-like_sf"/>
</dbReference>
<dbReference type="PANTHER" id="PTHR28620">
    <property type="entry name" value="CENTROMERE PROTEIN V"/>
    <property type="match status" value="1"/>
</dbReference>
<dbReference type="Gene3D" id="2.170.150.70">
    <property type="match status" value="1"/>
</dbReference>
<evidence type="ECO:0000313" key="5">
    <source>
        <dbReference type="EMBL" id="KAF2849793.1"/>
    </source>
</evidence>
<dbReference type="GO" id="GO:0016846">
    <property type="term" value="F:carbon-sulfur lyase activity"/>
    <property type="evidence" value="ECO:0007669"/>
    <property type="project" value="InterPro"/>
</dbReference>
<dbReference type="EMBL" id="MU006310">
    <property type="protein sequence ID" value="KAF2849793.1"/>
    <property type="molecule type" value="Genomic_DNA"/>
</dbReference>
<dbReference type="AlphaFoldDB" id="A0A6A7B3D4"/>
<proteinExistence type="inferred from homology"/>
<sequence length="200" mass="22940">MSLKAYPGSCHCGTIQYKIKLKFPPEMKSLPNSDTIRVYKCNCTTCQKMGLFHCRPIDPATDFILTSPSPSELGDYRTGVKKNGWYYCKTCGVRVFGMGGEWEQVELDVEHWSGRTQEPGKDKAQKVWRTKGKTITETVNGEEKERFYHYLSVNAVTLEPGEEVDLNMWHEKGWVFYVGNLEKVNGSKMRVEKPFRGGMY</sequence>
<accession>A0A6A7B3D4</accession>
<gene>
    <name evidence="5" type="ORF">T440DRAFT_508593</name>
</gene>
<evidence type="ECO:0000256" key="2">
    <source>
        <dbReference type="ARBA" id="ARBA00022723"/>
    </source>
</evidence>
<name>A0A6A7B3D4_9PLEO</name>
<evidence type="ECO:0000256" key="1">
    <source>
        <dbReference type="ARBA" id="ARBA00005495"/>
    </source>
</evidence>
<keyword evidence="2" id="KW-0479">Metal-binding</keyword>
<comment type="similarity">
    <text evidence="1">Belongs to the Gfa family.</text>
</comment>
<dbReference type="PANTHER" id="PTHR28620:SF1">
    <property type="entry name" value="CENP-V_GFA DOMAIN-CONTAINING PROTEIN"/>
    <property type="match status" value="1"/>
</dbReference>
<evidence type="ECO:0000259" key="4">
    <source>
        <dbReference type="PROSITE" id="PS51891"/>
    </source>
</evidence>
<protein>
    <recommendedName>
        <fullName evidence="4">CENP-V/GFA domain-containing protein</fullName>
    </recommendedName>
</protein>
<keyword evidence="6" id="KW-1185">Reference proteome</keyword>
<reference evidence="5" key="1">
    <citation type="submission" date="2020-01" db="EMBL/GenBank/DDBJ databases">
        <authorList>
            <consortium name="DOE Joint Genome Institute"/>
            <person name="Haridas S."/>
            <person name="Albert R."/>
            <person name="Binder M."/>
            <person name="Bloem J."/>
            <person name="Labutti K."/>
            <person name="Salamov A."/>
            <person name="Andreopoulos B."/>
            <person name="Baker S.E."/>
            <person name="Barry K."/>
            <person name="Bills G."/>
            <person name="Bluhm B.H."/>
            <person name="Cannon C."/>
            <person name="Castanera R."/>
            <person name="Culley D.E."/>
            <person name="Daum C."/>
            <person name="Ezra D."/>
            <person name="Gonzalez J.B."/>
            <person name="Henrissat B."/>
            <person name="Kuo A."/>
            <person name="Liang C."/>
            <person name="Lipzen A."/>
            <person name="Lutzoni F."/>
            <person name="Magnuson J."/>
            <person name="Mondo S."/>
            <person name="Nolan M."/>
            <person name="Ohm R."/>
            <person name="Pangilinan J."/>
            <person name="Park H.-J."/>
            <person name="Ramirez L."/>
            <person name="Alfaro M."/>
            <person name="Sun H."/>
            <person name="Tritt A."/>
            <person name="Yoshinaga Y."/>
            <person name="Zwiers L.-H."/>
            <person name="Turgeon B.G."/>
            <person name="Goodwin S.B."/>
            <person name="Spatafora J.W."/>
            <person name="Crous P.W."/>
            <person name="Grigoriev I.V."/>
        </authorList>
    </citation>
    <scope>NUCLEOTIDE SEQUENCE</scope>
    <source>
        <strain evidence="5">IPT5</strain>
    </source>
</reference>
<organism evidence="5 6">
    <name type="scientific">Plenodomus tracheiphilus IPT5</name>
    <dbReference type="NCBI Taxonomy" id="1408161"/>
    <lineage>
        <taxon>Eukaryota</taxon>
        <taxon>Fungi</taxon>
        <taxon>Dikarya</taxon>
        <taxon>Ascomycota</taxon>
        <taxon>Pezizomycotina</taxon>
        <taxon>Dothideomycetes</taxon>
        <taxon>Pleosporomycetidae</taxon>
        <taxon>Pleosporales</taxon>
        <taxon>Pleosporineae</taxon>
        <taxon>Leptosphaeriaceae</taxon>
        <taxon>Plenodomus</taxon>
    </lineage>
</organism>
<dbReference type="InterPro" id="IPR052355">
    <property type="entry name" value="CENP-V-like"/>
</dbReference>
<feature type="domain" description="CENP-V/GFA" evidence="4">
    <location>
        <begin position="6"/>
        <end position="145"/>
    </location>
</feature>
<dbReference type="Proteomes" id="UP000799423">
    <property type="component" value="Unassembled WGS sequence"/>
</dbReference>
<dbReference type="SUPFAM" id="SSF51316">
    <property type="entry name" value="Mss4-like"/>
    <property type="match status" value="1"/>
</dbReference>
<evidence type="ECO:0000256" key="3">
    <source>
        <dbReference type="ARBA" id="ARBA00022833"/>
    </source>
</evidence>
<keyword evidence="3" id="KW-0862">Zinc</keyword>